<evidence type="ECO:0000313" key="1">
    <source>
        <dbReference type="EMBL" id="KKL81710.1"/>
    </source>
</evidence>
<reference evidence="1" key="1">
    <citation type="journal article" date="2015" name="Nature">
        <title>Complex archaea that bridge the gap between prokaryotes and eukaryotes.</title>
        <authorList>
            <person name="Spang A."/>
            <person name="Saw J.H."/>
            <person name="Jorgensen S.L."/>
            <person name="Zaremba-Niedzwiedzka K."/>
            <person name="Martijn J."/>
            <person name="Lind A.E."/>
            <person name="van Eijk R."/>
            <person name="Schleper C."/>
            <person name="Guy L."/>
            <person name="Ettema T.J."/>
        </authorList>
    </citation>
    <scope>NUCLEOTIDE SEQUENCE</scope>
</reference>
<dbReference type="AlphaFoldDB" id="A0A0F9HJ59"/>
<name>A0A0F9HJ59_9ZZZZ</name>
<protein>
    <submittedName>
        <fullName evidence="1">Uncharacterized protein</fullName>
    </submittedName>
</protein>
<proteinExistence type="predicted"/>
<gene>
    <name evidence="1" type="ORF">LCGC14_1992030</name>
</gene>
<dbReference type="EMBL" id="LAZR01022483">
    <property type="protein sequence ID" value="KKL81710.1"/>
    <property type="molecule type" value="Genomic_DNA"/>
</dbReference>
<organism evidence="1">
    <name type="scientific">marine sediment metagenome</name>
    <dbReference type="NCBI Taxonomy" id="412755"/>
    <lineage>
        <taxon>unclassified sequences</taxon>
        <taxon>metagenomes</taxon>
        <taxon>ecological metagenomes</taxon>
    </lineage>
</organism>
<accession>A0A0F9HJ59</accession>
<comment type="caution">
    <text evidence="1">The sequence shown here is derived from an EMBL/GenBank/DDBJ whole genome shotgun (WGS) entry which is preliminary data.</text>
</comment>
<sequence length="100" mass="11738">MKCSKGFSVKAEQIRQHCNLSSSWVYKEYLDMVNPGITFLITNDVAVHVGYYYGCQNDQNDEWIYHYGNSSDRVIKNLASQWIDPNYPLPGTHYSFYERQ</sequence>